<dbReference type="InterPro" id="IPR050966">
    <property type="entry name" value="Glutamyl_endopeptidase"/>
</dbReference>
<reference evidence="4" key="1">
    <citation type="submission" date="2016-10" db="EMBL/GenBank/DDBJ databases">
        <authorList>
            <person name="de Groot N.N."/>
        </authorList>
    </citation>
    <scope>NUCLEOTIDE SEQUENCE</scope>
</reference>
<proteinExistence type="predicted"/>
<protein>
    <recommendedName>
        <fullName evidence="3">Peptidase S1 domain-containing protein</fullName>
    </recommendedName>
</protein>
<evidence type="ECO:0000256" key="2">
    <source>
        <dbReference type="SAM" id="MobiDB-lite"/>
    </source>
</evidence>
<dbReference type="Pfam" id="PF00089">
    <property type="entry name" value="Trypsin"/>
    <property type="match status" value="1"/>
</dbReference>
<evidence type="ECO:0000256" key="1">
    <source>
        <dbReference type="ARBA" id="ARBA00022729"/>
    </source>
</evidence>
<organism evidence="4">
    <name type="scientific">hydrothermal vent metagenome</name>
    <dbReference type="NCBI Taxonomy" id="652676"/>
    <lineage>
        <taxon>unclassified sequences</taxon>
        <taxon>metagenomes</taxon>
        <taxon>ecological metagenomes</taxon>
    </lineage>
</organism>
<dbReference type="InterPro" id="IPR009003">
    <property type="entry name" value="Peptidase_S1_PA"/>
</dbReference>
<accession>A0A1W1CAU3</accession>
<dbReference type="InterPro" id="IPR043504">
    <property type="entry name" value="Peptidase_S1_PA_chymotrypsin"/>
</dbReference>
<gene>
    <name evidence="4" type="ORF">MNB_SV-6-518</name>
</gene>
<dbReference type="PANTHER" id="PTHR15462:SF8">
    <property type="entry name" value="SERINE PROTEASE"/>
    <property type="match status" value="1"/>
</dbReference>
<dbReference type="GO" id="GO:0006508">
    <property type="term" value="P:proteolysis"/>
    <property type="evidence" value="ECO:0007669"/>
    <property type="project" value="InterPro"/>
</dbReference>
<dbReference type="GO" id="GO:0004252">
    <property type="term" value="F:serine-type endopeptidase activity"/>
    <property type="evidence" value="ECO:0007669"/>
    <property type="project" value="InterPro"/>
</dbReference>
<name>A0A1W1CAU3_9ZZZZ</name>
<dbReference type="Gene3D" id="2.40.10.10">
    <property type="entry name" value="Trypsin-like serine proteases"/>
    <property type="match status" value="2"/>
</dbReference>
<dbReference type="InterPro" id="IPR001254">
    <property type="entry name" value="Trypsin_dom"/>
</dbReference>
<evidence type="ECO:0000313" key="4">
    <source>
        <dbReference type="EMBL" id="SFV62857.1"/>
    </source>
</evidence>
<feature type="compositionally biased region" description="Basic residues" evidence="2">
    <location>
        <begin position="81"/>
        <end position="93"/>
    </location>
</feature>
<sequence length="312" mass="34677">MQTILKVVISNIVIISSISAMTIEVDNSQDVSYDTKRKEATIVTQKVTRSRSDGKPVVVKRKTIKKIEPLPIPTISVPSSKRPKKRDRNHTKRGNSVTIIPLMGSVPMVGKLLFTNGGNPRVCTASLLDDTHILLTAAHCLYYNGRASKSIKFYPQSGGEVVGGHITISDKWVNKNLTEEERYRYDYGFVVLKRSPNISPYRLPNSQIPRSSQVVAYGYQNGGQYLRQAKSIYIYNPALKMLRMNSGLLEGASGGPWVGSGSHTLGINSFYIKEQPGKMYSPYFGEEFRKLYKEASQKSSSANSSHSSICPF</sequence>
<dbReference type="InterPro" id="IPR018114">
    <property type="entry name" value="TRYPSIN_HIS"/>
</dbReference>
<dbReference type="AlphaFoldDB" id="A0A1W1CAU3"/>
<feature type="region of interest" description="Disordered" evidence="2">
    <location>
        <begin position="72"/>
        <end position="94"/>
    </location>
</feature>
<dbReference type="PANTHER" id="PTHR15462">
    <property type="entry name" value="SERINE PROTEASE"/>
    <property type="match status" value="1"/>
</dbReference>
<feature type="domain" description="Peptidase S1" evidence="3">
    <location>
        <begin position="104"/>
        <end position="278"/>
    </location>
</feature>
<keyword evidence="1" id="KW-0732">Signal</keyword>
<dbReference type="PROSITE" id="PS00134">
    <property type="entry name" value="TRYPSIN_HIS"/>
    <property type="match status" value="1"/>
</dbReference>
<evidence type="ECO:0000259" key="3">
    <source>
        <dbReference type="Pfam" id="PF00089"/>
    </source>
</evidence>
<dbReference type="SUPFAM" id="SSF50494">
    <property type="entry name" value="Trypsin-like serine proteases"/>
    <property type="match status" value="1"/>
</dbReference>
<dbReference type="EMBL" id="FPHC01000067">
    <property type="protein sequence ID" value="SFV62857.1"/>
    <property type="molecule type" value="Genomic_DNA"/>
</dbReference>